<evidence type="ECO:0000313" key="2">
    <source>
        <dbReference type="Proteomes" id="UP001446032"/>
    </source>
</evidence>
<comment type="caution">
    <text evidence="1">The sequence shown here is derived from an EMBL/GenBank/DDBJ whole genome shotgun (WGS) entry which is preliminary data.</text>
</comment>
<dbReference type="EMBL" id="JBBMEI010000104">
    <property type="protein sequence ID" value="MEQ2360151.1"/>
    <property type="molecule type" value="Genomic_DNA"/>
</dbReference>
<dbReference type="InterPro" id="IPR049886">
    <property type="entry name" value="CFI_box_CTERM_dom"/>
</dbReference>
<organism evidence="1 2">
    <name type="scientific">Blautia intestinihominis</name>
    <dbReference type="NCBI Taxonomy" id="3133152"/>
    <lineage>
        <taxon>Bacteria</taxon>
        <taxon>Bacillati</taxon>
        <taxon>Bacillota</taxon>
        <taxon>Clostridia</taxon>
        <taxon>Lachnospirales</taxon>
        <taxon>Lachnospiraceae</taxon>
        <taxon>Blautia</taxon>
    </lineage>
</organism>
<accession>A0ABV1AS05</accession>
<protein>
    <submittedName>
        <fullName evidence="1">CFI-box-CTERM domain-containing protein</fullName>
    </submittedName>
</protein>
<reference evidence="1 2" key="1">
    <citation type="submission" date="2024-03" db="EMBL/GenBank/DDBJ databases">
        <title>Human intestinal bacterial collection.</title>
        <authorList>
            <person name="Pauvert C."/>
            <person name="Hitch T.C.A."/>
            <person name="Clavel T."/>
        </authorList>
    </citation>
    <scope>NUCLEOTIDE SEQUENCE [LARGE SCALE GENOMIC DNA]</scope>
    <source>
        <strain evidence="1 2">CLA-AA-H95</strain>
    </source>
</reference>
<keyword evidence="2" id="KW-1185">Reference proteome</keyword>
<proteinExistence type="predicted"/>
<evidence type="ECO:0000313" key="1">
    <source>
        <dbReference type="EMBL" id="MEQ2360151.1"/>
    </source>
</evidence>
<sequence>MNVEERLNCANFRKVNKDNETLCALCDYYTIIDSTNENACELHGVNFGKNFDAWCHVCAAVDCSRWDKLISLVKKQEEEENAASNSKNQESQQSSQKEGCYIATAVYGSYDAPEVLVLRKFRDNVLKKSRGGRMFIKIYYALSPGLAEKLKDYTFINNKVRVILNRMVILIKKRFKD</sequence>
<dbReference type="RefSeq" id="WP_349078646.1">
    <property type="nucleotide sequence ID" value="NZ_JBBMEI010000104.1"/>
</dbReference>
<name>A0ABV1AS05_9FIRM</name>
<gene>
    <name evidence="1" type="ORF">WMO75_17840</name>
</gene>
<dbReference type="NCBIfam" id="NF041770">
    <property type="entry name" value="CFI_box_CTERM"/>
    <property type="match status" value="1"/>
</dbReference>
<dbReference type="Proteomes" id="UP001446032">
    <property type="component" value="Unassembled WGS sequence"/>
</dbReference>